<dbReference type="OrthoDB" id="1691278at2759"/>
<dbReference type="InterPro" id="IPR040442">
    <property type="entry name" value="Pyrv_kinase-like_dom_sf"/>
</dbReference>
<keyword evidence="2" id="KW-0418">Kinase</keyword>
<dbReference type="AlphaFoldDB" id="A0A2U1P5S7"/>
<sequence length="161" mass="18416">MELSIQPLAPPAMSNNLKTFMAWADQVRCLKVMANAYTPNDTLAARNNSAQGIGIYYFQFFVSDERIKSVRKMIMFVTLEQRKATLDLLLPYQRSDFEGIFQAMDGLPMTIRILHLPLHEFQPEGDLEQIVGKLTTNMGMTEDEIYSRIEKLPEVDPVLPM</sequence>
<dbReference type="InterPro" id="IPR000121">
    <property type="entry name" value="PEP_util_C"/>
</dbReference>
<dbReference type="InterPro" id="IPR015813">
    <property type="entry name" value="Pyrv/PenolPyrv_kinase-like_dom"/>
</dbReference>
<dbReference type="Gene3D" id="3.20.20.60">
    <property type="entry name" value="Phosphoenolpyruvate-binding domains"/>
    <property type="match status" value="1"/>
</dbReference>
<evidence type="ECO:0000259" key="1">
    <source>
        <dbReference type="Pfam" id="PF02896"/>
    </source>
</evidence>
<dbReference type="GO" id="GO:0016301">
    <property type="term" value="F:kinase activity"/>
    <property type="evidence" value="ECO:0007669"/>
    <property type="project" value="UniProtKB-KW"/>
</dbReference>
<name>A0A2U1P5S7_ARTAN</name>
<dbReference type="Pfam" id="PF02896">
    <property type="entry name" value="PEP-utilizers_C"/>
    <property type="match status" value="1"/>
</dbReference>
<proteinExistence type="predicted"/>
<dbReference type="STRING" id="35608.A0A2U1P5S7"/>
<keyword evidence="2" id="KW-0808">Transferase</keyword>
<comment type="caution">
    <text evidence="2">The sequence shown here is derived from an EMBL/GenBank/DDBJ whole genome shotgun (WGS) entry which is preliminary data.</text>
</comment>
<organism evidence="2 3">
    <name type="scientific">Artemisia annua</name>
    <name type="common">Sweet wormwood</name>
    <dbReference type="NCBI Taxonomy" id="35608"/>
    <lineage>
        <taxon>Eukaryota</taxon>
        <taxon>Viridiplantae</taxon>
        <taxon>Streptophyta</taxon>
        <taxon>Embryophyta</taxon>
        <taxon>Tracheophyta</taxon>
        <taxon>Spermatophyta</taxon>
        <taxon>Magnoliopsida</taxon>
        <taxon>eudicotyledons</taxon>
        <taxon>Gunneridae</taxon>
        <taxon>Pentapetalae</taxon>
        <taxon>asterids</taxon>
        <taxon>campanulids</taxon>
        <taxon>Asterales</taxon>
        <taxon>Asteraceae</taxon>
        <taxon>Asteroideae</taxon>
        <taxon>Anthemideae</taxon>
        <taxon>Artemisiinae</taxon>
        <taxon>Artemisia</taxon>
    </lineage>
</organism>
<dbReference type="InterPro" id="IPR010121">
    <property type="entry name" value="Pyruvate_phosphate_dikinase"/>
</dbReference>
<keyword evidence="3" id="KW-1185">Reference proteome</keyword>
<gene>
    <name evidence="2" type="ORF">CTI12_AA189890</name>
</gene>
<feature type="domain" description="PEP-utilising enzyme C-terminal" evidence="1">
    <location>
        <begin position="14"/>
        <end position="128"/>
    </location>
</feature>
<dbReference type="EMBL" id="PKPP01001630">
    <property type="protein sequence ID" value="PWA81123.1"/>
    <property type="molecule type" value="Genomic_DNA"/>
</dbReference>
<dbReference type="PANTHER" id="PTHR22931:SF9">
    <property type="entry name" value="PYRUVATE, PHOSPHATE DIKINASE 1, CHLOROPLASTIC"/>
    <property type="match status" value="1"/>
</dbReference>
<evidence type="ECO:0000313" key="3">
    <source>
        <dbReference type="Proteomes" id="UP000245207"/>
    </source>
</evidence>
<evidence type="ECO:0000313" key="2">
    <source>
        <dbReference type="EMBL" id="PWA81123.1"/>
    </source>
</evidence>
<dbReference type="SUPFAM" id="SSF51621">
    <property type="entry name" value="Phosphoenolpyruvate/pyruvate domain"/>
    <property type="match status" value="1"/>
</dbReference>
<accession>A0A2U1P5S7</accession>
<reference evidence="2 3" key="1">
    <citation type="journal article" date="2018" name="Mol. Plant">
        <title>The genome of Artemisia annua provides insight into the evolution of Asteraceae family and artemisinin biosynthesis.</title>
        <authorList>
            <person name="Shen Q."/>
            <person name="Zhang L."/>
            <person name="Liao Z."/>
            <person name="Wang S."/>
            <person name="Yan T."/>
            <person name="Shi P."/>
            <person name="Liu M."/>
            <person name="Fu X."/>
            <person name="Pan Q."/>
            <person name="Wang Y."/>
            <person name="Lv Z."/>
            <person name="Lu X."/>
            <person name="Zhang F."/>
            <person name="Jiang W."/>
            <person name="Ma Y."/>
            <person name="Chen M."/>
            <person name="Hao X."/>
            <person name="Li L."/>
            <person name="Tang Y."/>
            <person name="Lv G."/>
            <person name="Zhou Y."/>
            <person name="Sun X."/>
            <person name="Brodelius P.E."/>
            <person name="Rose J.K.C."/>
            <person name="Tang K."/>
        </authorList>
    </citation>
    <scope>NUCLEOTIDE SEQUENCE [LARGE SCALE GENOMIC DNA]</scope>
    <source>
        <strain evidence="3">cv. Huhao1</strain>
        <tissue evidence="2">Leaf</tissue>
    </source>
</reference>
<dbReference type="GO" id="GO:0050242">
    <property type="term" value="F:pyruvate, phosphate dikinase activity"/>
    <property type="evidence" value="ECO:0007669"/>
    <property type="project" value="InterPro"/>
</dbReference>
<dbReference type="Proteomes" id="UP000245207">
    <property type="component" value="Unassembled WGS sequence"/>
</dbReference>
<dbReference type="PANTHER" id="PTHR22931">
    <property type="entry name" value="PHOSPHOENOLPYRUVATE DIKINASE-RELATED"/>
    <property type="match status" value="1"/>
</dbReference>
<keyword evidence="2" id="KW-0670">Pyruvate</keyword>
<protein>
    <submittedName>
        <fullName evidence="2">Pyruvate, phosphate dikinase, chloroplastic</fullName>
    </submittedName>
</protein>